<dbReference type="EMBL" id="CP102514">
    <property type="protein sequence ID" value="UUY48966.1"/>
    <property type="molecule type" value="Genomic_DNA"/>
</dbReference>
<organism evidence="2 3">
    <name type="scientific">Streptomyces yangpuensis</name>
    <dbReference type="NCBI Taxonomy" id="1648182"/>
    <lineage>
        <taxon>Bacteria</taxon>
        <taxon>Bacillati</taxon>
        <taxon>Actinomycetota</taxon>
        <taxon>Actinomycetes</taxon>
        <taxon>Kitasatosporales</taxon>
        <taxon>Streptomycetaceae</taxon>
        <taxon>Streptomyces</taxon>
    </lineage>
</organism>
<evidence type="ECO:0000256" key="1">
    <source>
        <dbReference type="SAM" id="MobiDB-lite"/>
    </source>
</evidence>
<feature type="compositionally biased region" description="Basic and acidic residues" evidence="1">
    <location>
        <begin position="71"/>
        <end position="80"/>
    </location>
</feature>
<name>A0ABY5PXR9_9ACTN</name>
<sequence length="201" mass="21774">MESLDLVLPHTSDSLRREPAYEEHLAERAGLLTDALHAAVPALDDAPSPRRAVLKLRRPRACETSCPSRSSPRDSRQASPHLLDHVTAKPLEPQGKAARSVLGHVSRAAVKTSPFSWLTALAVDGGQADGASHSYVDQQHVHAWLDALARDERFATAFEVEPNRSLRRLGAHAYLLTPAYPGAGESAWRTDALSMPPATSN</sequence>
<dbReference type="GeneID" id="95575427"/>
<gene>
    <name evidence="2" type="ORF">NRK68_18230</name>
</gene>
<accession>A0ABY5PXR9</accession>
<feature type="region of interest" description="Disordered" evidence="1">
    <location>
        <begin position="57"/>
        <end position="80"/>
    </location>
</feature>
<evidence type="ECO:0000313" key="2">
    <source>
        <dbReference type="EMBL" id="UUY48966.1"/>
    </source>
</evidence>
<dbReference type="RefSeq" id="WP_257856230.1">
    <property type="nucleotide sequence ID" value="NZ_CP102514.1"/>
</dbReference>
<evidence type="ECO:0000313" key="3">
    <source>
        <dbReference type="Proteomes" id="UP001057738"/>
    </source>
</evidence>
<keyword evidence="3" id="KW-1185">Reference proteome</keyword>
<proteinExistence type="predicted"/>
<dbReference type="Proteomes" id="UP001057738">
    <property type="component" value="Chromosome"/>
</dbReference>
<protein>
    <submittedName>
        <fullName evidence="2">Uncharacterized protein</fullName>
    </submittedName>
</protein>
<reference evidence="2" key="1">
    <citation type="submission" date="2022-08" db="EMBL/GenBank/DDBJ databases">
        <authorList>
            <person name="Tian L."/>
        </authorList>
    </citation>
    <scope>NUCLEOTIDE SEQUENCE</scope>
    <source>
        <strain evidence="2">CM253</strain>
    </source>
</reference>